<dbReference type="InterPro" id="IPR013783">
    <property type="entry name" value="Ig-like_fold"/>
</dbReference>
<evidence type="ECO:0000313" key="2">
    <source>
        <dbReference type="EMBL" id="CAB4802787.1"/>
    </source>
</evidence>
<reference evidence="3" key="1">
    <citation type="submission" date="2020-05" db="EMBL/GenBank/DDBJ databases">
        <authorList>
            <person name="Chiriac C."/>
            <person name="Salcher M."/>
            <person name="Ghai R."/>
            <person name="Kavagutti S V."/>
        </authorList>
    </citation>
    <scope>NUCLEOTIDE SEQUENCE</scope>
</reference>
<evidence type="ECO:0000313" key="3">
    <source>
        <dbReference type="EMBL" id="CAB4919533.1"/>
    </source>
</evidence>
<organism evidence="3">
    <name type="scientific">freshwater metagenome</name>
    <dbReference type="NCBI Taxonomy" id="449393"/>
    <lineage>
        <taxon>unclassified sequences</taxon>
        <taxon>metagenomes</taxon>
        <taxon>ecological metagenomes</taxon>
    </lineage>
</organism>
<dbReference type="EMBL" id="CAFAAS010000005">
    <property type="protein sequence ID" value="CAB4802787.1"/>
    <property type="molecule type" value="Genomic_DNA"/>
</dbReference>
<dbReference type="Gene3D" id="2.60.40.10">
    <property type="entry name" value="Immunoglobulins"/>
    <property type="match status" value="1"/>
</dbReference>
<evidence type="ECO:0000313" key="4">
    <source>
        <dbReference type="EMBL" id="CAB4973403.1"/>
    </source>
</evidence>
<protein>
    <submittedName>
        <fullName evidence="3">Unannotated protein</fullName>
    </submittedName>
</protein>
<gene>
    <name evidence="1" type="ORF">UFOPK2655_00160</name>
    <name evidence="2" type="ORF">UFOPK3077_00639</name>
    <name evidence="3" type="ORF">UFOPK3667_00601</name>
    <name evidence="4" type="ORF">UFOPK3903_00656</name>
</gene>
<sequence length="587" mass="57249">MSTKTTFKRVALVAVAALGLGVLTSVAPASAAEVSASPIALTAPTSPSVGVAASVTVKATNQLLANTNTVTLKGYLLSKPAGASNLLAATAGTAITNAGFTKTDGSVASLILTATGAVLAAKNTFGTFDYTATVTGDYTLRVWNDVNADGALSLAEDYSDVTFSIAAANTAVSAGYSTIEAWSVDNPVGIKTPGTALAGADADVNITVKNSSNVALYGQIIRAVVSGPGYASLEGGTPGRDVNVTLGAADNIATLALTADGIAGKQTVSIYAGGVLIGTTVAAIWYGDLATITVTQNSTIVPTLGGTAGNLGTDIYAAQVVGADAAGNVYPLIAATLAGASSDTLVIATHATAETDVDVAGGVGVVVTSAAGSTSGKTATMTYSYTYTNLAGVSTKISAAPVTYTLGGVAKTLGFALDQTSYAPGAKVTLTITAKDASGNAAADGTVFAINKLTSNVASQALPNAAVVATVNGTATLTVYAPVSSGDWVISGTDPSLATVSVSAVVANAETAAAADAAAEATDAANAATDAANAAAEAADAATAAAQDASDAVAALSAQVATLISALRAQLTSLTNLVIKIQKKVKA</sequence>
<dbReference type="EMBL" id="CAFBMU010000004">
    <property type="protein sequence ID" value="CAB4919533.1"/>
    <property type="molecule type" value="Genomic_DNA"/>
</dbReference>
<name>A0A6J7HQJ3_9ZZZZ</name>
<proteinExistence type="predicted"/>
<dbReference type="AlphaFoldDB" id="A0A6J7HQJ3"/>
<evidence type="ECO:0000313" key="1">
    <source>
        <dbReference type="EMBL" id="CAB4701259.1"/>
    </source>
</evidence>
<dbReference type="EMBL" id="CAFBOD010000005">
    <property type="protein sequence ID" value="CAB4973403.1"/>
    <property type="molecule type" value="Genomic_DNA"/>
</dbReference>
<accession>A0A6J7HQJ3</accession>
<dbReference type="EMBL" id="CAEZYE010000004">
    <property type="protein sequence ID" value="CAB4701259.1"/>
    <property type="molecule type" value="Genomic_DNA"/>
</dbReference>